<feature type="transmembrane region" description="Helical" evidence="1">
    <location>
        <begin position="64"/>
        <end position="85"/>
    </location>
</feature>
<accession>A0AAP6LKK4</accession>
<proteinExistence type="predicted"/>
<keyword evidence="1" id="KW-0812">Transmembrane</keyword>
<gene>
    <name evidence="2" type="ORF">PG303_03415</name>
</gene>
<feature type="transmembrane region" description="Helical" evidence="1">
    <location>
        <begin position="180"/>
        <end position="199"/>
    </location>
</feature>
<reference evidence="2" key="1">
    <citation type="submission" date="2023-01" db="EMBL/GenBank/DDBJ databases">
        <title>Genome-based studies on antimicrobial resistance profiles of Riemerella anatipestifer in China, 1994 to 2021.</title>
        <authorList>
            <person name="Yang Z."/>
            <person name="Zhu D."/>
        </authorList>
    </citation>
    <scope>NUCLEOTIDE SEQUENCE</scope>
    <source>
        <strain evidence="2">RCAD1218</strain>
    </source>
</reference>
<dbReference type="RefSeq" id="WP_161399170.1">
    <property type="nucleotide sequence ID" value="NZ_CP110126.1"/>
</dbReference>
<organism evidence="2 3">
    <name type="scientific">Riemerella anatipestifer</name>
    <name type="common">Moraxella anatipestifer</name>
    <dbReference type="NCBI Taxonomy" id="34085"/>
    <lineage>
        <taxon>Bacteria</taxon>
        <taxon>Pseudomonadati</taxon>
        <taxon>Bacteroidota</taxon>
        <taxon>Flavobacteriia</taxon>
        <taxon>Flavobacteriales</taxon>
        <taxon>Weeksellaceae</taxon>
        <taxon>Riemerella</taxon>
    </lineage>
</organism>
<name>A0AAP6LKK4_RIEAN</name>
<sequence length="208" mass="24711">MQFKSVKRVLFPLLKGGKEWQFIDINGKEIKPRFFLSDIQWGILIICLFINFKLLRGLSEDMIGYIMSAFSISVSLFMSLLVNIFDKFENTELTTKNKTEEEIIRLIQKKNFFKRFISVTSYLVILSILIILLCSVNYIFSIDNKIDYKNFTVEIDDIDIQVTIKNIFLLIYRTLLNFLLLYYLFLTLFITSSAYEYYISEIDRRKIK</sequence>
<protein>
    <submittedName>
        <fullName evidence="2">Uncharacterized protein</fullName>
    </submittedName>
</protein>
<feature type="transmembrane region" description="Helical" evidence="1">
    <location>
        <begin position="34"/>
        <end position="52"/>
    </location>
</feature>
<feature type="transmembrane region" description="Helical" evidence="1">
    <location>
        <begin position="116"/>
        <end position="140"/>
    </location>
</feature>
<evidence type="ECO:0000313" key="2">
    <source>
        <dbReference type="EMBL" id="MDY3512265.1"/>
    </source>
</evidence>
<dbReference type="AlphaFoldDB" id="A0AAP6LKK4"/>
<keyword evidence="1" id="KW-1133">Transmembrane helix</keyword>
<keyword evidence="1" id="KW-0472">Membrane</keyword>
<dbReference type="Proteomes" id="UP001284033">
    <property type="component" value="Unassembled WGS sequence"/>
</dbReference>
<comment type="caution">
    <text evidence="2">The sequence shown here is derived from an EMBL/GenBank/DDBJ whole genome shotgun (WGS) entry which is preliminary data.</text>
</comment>
<dbReference type="EMBL" id="JAQZHK010000002">
    <property type="protein sequence ID" value="MDY3512265.1"/>
    <property type="molecule type" value="Genomic_DNA"/>
</dbReference>
<evidence type="ECO:0000313" key="3">
    <source>
        <dbReference type="Proteomes" id="UP001284033"/>
    </source>
</evidence>
<evidence type="ECO:0000256" key="1">
    <source>
        <dbReference type="SAM" id="Phobius"/>
    </source>
</evidence>